<feature type="coiled-coil region" evidence="1">
    <location>
        <begin position="109"/>
        <end position="143"/>
    </location>
</feature>
<name>A0A8S0Z6D9_ARCPL</name>
<protein>
    <submittedName>
        <fullName evidence="3">Uncharacterized protein</fullName>
    </submittedName>
</protein>
<dbReference type="AlphaFoldDB" id="A0A8S0Z6D9"/>
<organism evidence="3 4">
    <name type="scientific">Arctia plantaginis</name>
    <name type="common">Wood tiger moth</name>
    <name type="synonym">Phalaena plantaginis</name>
    <dbReference type="NCBI Taxonomy" id="874455"/>
    <lineage>
        <taxon>Eukaryota</taxon>
        <taxon>Metazoa</taxon>
        <taxon>Ecdysozoa</taxon>
        <taxon>Arthropoda</taxon>
        <taxon>Hexapoda</taxon>
        <taxon>Insecta</taxon>
        <taxon>Pterygota</taxon>
        <taxon>Neoptera</taxon>
        <taxon>Endopterygota</taxon>
        <taxon>Lepidoptera</taxon>
        <taxon>Glossata</taxon>
        <taxon>Ditrysia</taxon>
        <taxon>Noctuoidea</taxon>
        <taxon>Erebidae</taxon>
        <taxon>Arctiinae</taxon>
        <taxon>Arctia</taxon>
    </lineage>
</organism>
<evidence type="ECO:0000256" key="2">
    <source>
        <dbReference type="SAM" id="MobiDB-lite"/>
    </source>
</evidence>
<keyword evidence="4" id="KW-1185">Reference proteome</keyword>
<gene>
    <name evidence="3" type="ORF">APLA_LOCUS3557</name>
</gene>
<reference evidence="3 4" key="1">
    <citation type="submission" date="2020-04" db="EMBL/GenBank/DDBJ databases">
        <authorList>
            <person name="Wallbank WR R."/>
            <person name="Pardo Diaz C."/>
            <person name="Kozak K."/>
            <person name="Martin S."/>
            <person name="Jiggins C."/>
            <person name="Moest M."/>
            <person name="Warren A I."/>
            <person name="Byers J.R.P. K."/>
            <person name="Montejo-Kovacevich G."/>
            <person name="Yen C E."/>
        </authorList>
    </citation>
    <scope>NUCLEOTIDE SEQUENCE [LARGE SCALE GENOMIC DNA]</scope>
</reference>
<evidence type="ECO:0000313" key="4">
    <source>
        <dbReference type="Proteomes" id="UP000494106"/>
    </source>
</evidence>
<evidence type="ECO:0000256" key="1">
    <source>
        <dbReference type="SAM" id="Coils"/>
    </source>
</evidence>
<feature type="region of interest" description="Disordered" evidence="2">
    <location>
        <begin position="1"/>
        <end position="22"/>
    </location>
</feature>
<keyword evidence="1" id="KW-0175">Coiled coil</keyword>
<feature type="compositionally biased region" description="Polar residues" evidence="2">
    <location>
        <begin position="8"/>
        <end position="22"/>
    </location>
</feature>
<dbReference type="EMBL" id="CADEBC010000346">
    <property type="protein sequence ID" value="CAB3228318.1"/>
    <property type="molecule type" value="Genomic_DNA"/>
</dbReference>
<comment type="caution">
    <text evidence="3">The sequence shown here is derived from an EMBL/GenBank/DDBJ whole genome shotgun (WGS) entry which is preliminary data.</text>
</comment>
<proteinExistence type="predicted"/>
<dbReference type="Proteomes" id="UP000494106">
    <property type="component" value="Unassembled WGS sequence"/>
</dbReference>
<sequence>MSLMRSPGSGSNIGRSGSQPNLAVAGTSAQRLSEASSIAFRNKRKHGNESEVQTQLDSIQKQITDIMALLTSSVNSQNENYAKLSKDVVSIRDQMQDIKIIMNVNELKVENISSEQKEIKSNIKNLSNSMQMADGKIASLESNMNEIGAVLAESLHATYAGADICTATGIDNRPAENSLDSLSPTTDKRHLNTFKKILKAHLLNENK</sequence>
<dbReference type="OrthoDB" id="7480989at2759"/>
<evidence type="ECO:0000313" key="3">
    <source>
        <dbReference type="EMBL" id="CAB3228318.1"/>
    </source>
</evidence>
<accession>A0A8S0Z6D9</accession>